<dbReference type="InterPro" id="IPR029479">
    <property type="entry name" value="Nitroreductase"/>
</dbReference>
<dbReference type="SUPFAM" id="SSF55469">
    <property type="entry name" value="FMN-dependent nitroreductase-like"/>
    <property type="match status" value="1"/>
</dbReference>
<dbReference type="PANTHER" id="PTHR23026">
    <property type="entry name" value="NADPH NITROREDUCTASE"/>
    <property type="match status" value="1"/>
</dbReference>
<comment type="caution">
    <text evidence="5">The sequence shown here is derived from an EMBL/GenBank/DDBJ whole genome shotgun (WGS) entry which is preliminary data.</text>
</comment>
<dbReference type="EMBL" id="DPPF01000128">
    <property type="protein sequence ID" value="HCW93299.1"/>
    <property type="molecule type" value="Genomic_DNA"/>
</dbReference>
<feature type="domain" description="Nitroreductase" evidence="4">
    <location>
        <begin position="86"/>
        <end position="149"/>
    </location>
</feature>
<evidence type="ECO:0000259" key="4">
    <source>
        <dbReference type="Pfam" id="PF00881"/>
    </source>
</evidence>
<evidence type="ECO:0000256" key="3">
    <source>
        <dbReference type="ARBA" id="ARBA00023002"/>
    </source>
</evidence>
<evidence type="ECO:0000313" key="6">
    <source>
        <dbReference type="Proteomes" id="UP000262325"/>
    </source>
</evidence>
<evidence type="ECO:0000256" key="2">
    <source>
        <dbReference type="ARBA" id="ARBA00022643"/>
    </source>
</evidence>
<keyword evidence="3" id="KW-0560">Oxidoreductase</keyword>
<evidence type="ECO:0000313" key="5">
    <source>
        <dbReference type="EMBL" id="HCW93299.1"/>
    </source>
</evidence>
<evidence type="ECO:0000256" key="1">
    <source>
        <dbReference type="ARBA" id="ARBA00022630"/>
    </source>
</evidence>
<dbReference type="CDD" id="cd02150">
    <property type="entry name" value="nitroreductase"/>
    <property type="match status" value="1"/>
</dbReference>
<dbReference type="Proteomes" id="UP000262325">
    <property type="component" value="Unassembled WGS sequence"/>
</dbReference>
<feature type="domain" description="Nitroreductase" evidence="4">
    <location>
        <begin position="7"/>
        <end position="60"/>
    </location>
</feature>
<sequence length="170" mass="19396">MQLLEGIFKRRSIRSFIKDKPVETEKIETLLKAAMSAPSAGNQQPWHFIVIDEREILDEIPEIHPYAGMSTSAPLAILVCGDVSLEKHKGFWVQDCAASIENMLLATQEIDLEAVWCGIYPNESRVEAFKEKFNLPKSVYPLGLVVIGYSDKSGFKVDRYRKDRIHSNRW</sequence>
<dbReference type="InterPro" id="IPR000415">
    <property type="entry name" value="Nitroreductase-like"/>
</dbReference>
<keyword evidence="1" id="KW-0285">Flavoprotein</keyword>
<organism evidence="5 6">
    <name type="scientific">Flexistipes sinusarabici</name>
    <dbReference type="NCBI Taxonomy" id="2352"/>
    <lineage>
        <taxon>Bacteria</taxon>
        <taxon>Pseudomonadati</taxon>
        <taxon>Deferribacterota</taxon>
        <taxon>Deferribacteres</taxon>
        <taxon>Deferribacterales</taxon>
        <taxon>Flexistipitaceae</taxon>
        <taxon>Flexistipes</taxon>
    </lineage>
</organism>
<dbReference type="Gene3D" id="3.40.109.10">
    <property type="entry name" value="NADH Oxidase"/>
    <property type="match status" value="1"/>
</dbReference>
<dbReference type="PANTHER" id="PTHR23026:SF90">
    <property type="entry name" value="IODOTYROSINE DEIODINASE 1"/>
    <property type="match status" value="1"/>
</dbReference>
<dbReference type="GO" id="GO:0016491">
    <property type="term" value="F:oxidoreductase activity"/>
    <property type="evidence" value="ECO:0007669"/>
    <property type="project" value="UniProtKB-KW"/>
</dbReference>
<protein>
    <submittedName>
        <fullName evidence="5">Nitroreductase family protein</fullName>
    </submittedName>
</protein>
<accession>A0A3D5QDE3</accession>
<dbReference type="AlphaFoldDB" id="A0A3D5QDE3"/>
<proteinExistence type="predicted"/>
<name>A0A3D5QDE3_FLESI</name>
<reference evidence="5 6" key="1">
    <citation type="journal article" date="2018" name="Nat. Biotechnol.">
        <title>A standardized bacterial taxonomy based on genome phylogeny substantially revises the tree of life.</title>
        <authorList>
            <person name="Parks D.H."/>
            <person name="Chuvochina M."/>
            <person name="Waite D.W."/>
            <person name="Rinke C."/>
            <person name="Skarshewski A."/>
            <person name="Chaumeil P.A."/>
            <person name="Hugenholtz P."/>
        </authorList>
    </citation>
    <scope>NUCLEOTIDE SEQUENCE [LARGE SCALE GENOMIC DNA]</scope>
    <source>
        <strain evidence="5">UBA8672</strain>
    </source>
</reference>
<gene>
    <name evidence="5" type="ORF">DHM44_06430</name>
</gene>
<dbReference type="InterPro" id="IPR050627">
    <property type="entry name" value="Nitroreductase/BluB"/>
</dbReference>
<dbReference type="RefSeq" id="WP_273266935.1">
    <property type="nucleotide sequence ID" value="NZ_JAAZVV010000133.1"/>
</dbReference>
<dbReference type="Pfam" id="PF00881">
    <property type="entry name" value="Nitroreductase"/>
    <property type="match status" value="2"/>
</dbReference>
<keyword evidence="2" id="KW-0288">FMN</keyword>